<protein>
    <submittedName>
        <fullName evidence="1">Uncharacterized protein</fullName>
    </submittedName>
</protein>
<organism evidence="1">
    <name type="scientific">Mucor ambiguus</name>
    <dbReference type="NCBI Taxonomy" id="91626"/>
    <lineage>
        <taxon>Eukaryota</taxon>
        <taxon>Fungi</taxon>
        <taxon>Fungi incertae sedis</taxon>
        <taxon>Mucoromycota</taxon>
        <taxon>Mucoromycotina</taxon>
        <taxon>Mucoromycetes</taxon>
        <taxon>Mucorales</taxon>
        <taxon>Mucorineae</taxon>
        <taxon>Mucoraceae</taxon>
        <taxon>Mucor</taxon>
    </lineage>
</organism>
<sequence length="188" mass="21020">MLARSFASFKNKLVSITGAIINQVCSTVSATAFKTTHGVLSTPRFKAYSFLEDIYHPRFQPAKDNGFCIMEELRKIPIQTDYNSQVQFSSVGEAKVAMSADLLEACCSPLPGKFDSPQLYCNMSPYQQMLIDQRDNEENFDLIDYPDDVDDEAIISSQPTPEANVNLKKAPSNHLKQSFLVSHKISLL</sequence>
<dbReference type="AlphaFoldDB" id="A0A0C9M6K9"/>
<name>A0A0C9M6K9_9FUNG</name>
<keyword evidence="2" id="KW-1185">Reference proteome</keyword>
<evidence type="ECO:0000313" key="2">
    <source>
        <dbReference type="Proteomes" id="UP000053815"/>
    </source>
</evidence>
<gene>
    <name evidence="1" type="ORF">MAM1_0022d01862</name>
</gene>
<dbReference type="EMBL" id="DF836311">
    <property type="protein sequence ID" value="GAN02419.1"/>
    <property type="molecule type" value="Genomic_DNA"/>
</dbReference>
<accession>A0A0C9M6K9</accession>
<dbReference type="OrthoDB" id="2250452at2759"/>
<reference evidence="1" key="1">
    <citation type="submission" date="2014-09" db="EMBL/GenBank/DDBJ databases">
        <title>Draft genome sequence of an oleaginous Mucoromycotina fungus Mucor ambiguus NBRC6742.</title>
        <authorList>
            <person name="Takeda I."/>
            <person name="Yamane N."/>
            <person name="Morita T."/>
            <person name="Tamano K."/>
            <person name="Machida M."/>
            <person name="Baker S."/>
            <person name="Koike H."/>
        </authorList>
    </citation>
    <scope>NUCLEOTIDE SEQUENCE</scope>
    <source>
        <strain evidence="1">NBRC 6742</strain>
    </source>
</reference>
<evidence type="ECO:0000313" key="1">
    <source>
        <dbReference type="EMBL" id="GAN02419.1"/>
    </source>
</evidence>
<proteinExistence type="predicted"/>
<dbReference type="Proteomes" id="UP000053815">
    <property type="component" value="Unassembled WGS sequence"/>
</dbReference>